<dbReference type="RefSeq" id="XP_040691428.1">
    <property type="nucleotide sequence ID" value="XM_040832952.1"/>
</dbReference>
<keyword evidence="3" id="KW-1185">Reference proteome</keyword>
<gene>
    <name evidence="2" type="ORF">ASPWEDRAFT_27109</name>
</gene>
<name>A0A1L9RS59_ASPWE</name>
<evidence type="ECO:0000256" key="1">
    <source>
        <dbReference type="SAM" id="MobiDB-lite"/>
    </source>
</evidence>
<dbReference type="Proteomes" id="UP000184383">
    <property type="component" value="Unassembled WGS sequence"/>
</dbReference>
<sequence>MPSGSLEYLGYEQYFPMEPEGQSAVSPQQGSEGTSSLHPTMDTTSQTQSAMHSTSQEAMRTEMIHLQKLATQQRIMDNTMPEVPQPRPSGATAICPSLSYLLTRDADTMVYIDPVVPRSQLEFPPTSVPHRVHSEKLLETGSPFFTKLFQPRNQSRTTKRRGLTGPFYNGIKYVLDLTPPSVEDDAVIFITELSCPLGVRTWDLTKKQWGLSLPCIGGEDEMEEQPGYGSGDMEREALPVEYSAHRHRVGIVQVLRALEGFPAQLDTPCKMWTFFALAWLFDVATVPRIGGHMLSWLSETDNAWFGEINPEVTYRIACAIQCNTLCRDIFAILVGEEALLLLANSNKPASVKRPSITFHGRVRESLNDTEVQRIEYAGRSFADYVVGRFVYLAGTDTPWLDKLSEYKKLLAVSNLSSERLKSCIKDFIRGFLYSALQRGKSTWLHESYRTRCDQGYPSGHYMHAYWQMKYAERLMSRTFWKELQTERFGQHEPLCFSNDGPSAISELADYLPAFKAQKDAAIRLVKRPELEVKVCMFNNSLPEPQPPSMSSNVPSQGFEHQLPLRPKFNQSQNIGTVEALGSHVATANEAGTSTDNLEYGNYSTSNETNNSNQVETMTIVEALKDFSDGHAAKNIENNDPIIPDTFPVKVEDVLEDPVQQQTSLSTPARFASDIDFNDGKFILLEFLAQARGYVYSYAEKMLKPPPGSDMRYNLTDTITCLRDHEYRFLPLWADGDDDGTGGVFMDHEIPIVENGGFSAPGPAIHTGSCASSVGSFSVLDSSEYDSTVQGASRRATESHATDVVSLDVPTNSGQNNVEYMSEWQLEDGNANDDASDGSATIVKGSPTLTDFLNANDDLDMDDESDTSFEHI</sequence>
<proteinExistence type="predicted"/>
<evidence type="ECO:0000313" key="3">
    <source>
        <dbReference type="Proteomes" id="UP000184383"/>
    </source>
</evidence>
<reference evidence="3" key="1">
    <citation type="journal article" date="2017" name="Genome Biol.">
        <title>Comparative genomics reveals high biological diversity and specific adaptations in the industrially and medically important fungal genus Aspergillus.</title>
        <authorList>
            <person name="de Vries R.P."/>
            <person name="Riley R."/>
            <person name="Wiebenga A."/>
            <person name="Aguilar-Osorio G."/>
            <person name="Amillis S."/>
            <person name="Uchima C.A."/>
            <person name="Anderluh G."/>
            <person name="Asadollahi M."/>
            <person name="Askin M."/>
            <person name="Barry K."/>
            <person name="Battaglia E."/>
            <person name="Bayram O."/>
            <person name="Benocci T."/>
            <person name="Braus-Stromeyer S.A."/>
            <person name="Caldana C."/>
            <person name="Canovas D."/>
            <person name="Cerqueira G.C."/>
            <person name="Chen F."/>
            <person name="Chen W."/>
            <person name="Choi C."/>
            <person name="Clum A."/>
            <person name="Dos Santos R.A."/>
            <person name="Damasio A.R."/>
            <person name="Diallinas G."/>
            <person name="Emri T."/>
            <person name="Fekete E."/>
            <person name="Flipphi M."/>
            <person name="Freyberg S."/>
            <person name="Gallo A."/>
            <person name="Gournas C."/>
            <person name="Habgood R."/>
            <person name="Hainaut M."/>
            <person name="Harispe M.L."/>
            <person name="Henrissat B."/>
            <person name="Hilden K.S."/>
            <person name="Hope R."/>
            <person name="Hossain A."/>
            <person name="Karabika E."/>
            <person name="Karaffa L."/>
            <person name="Karanyi Z."/>
            <person name="Krasevec N."/>
            <person name="Kuo A."/>
            <person name="Kusch H."/>
            <person name="LaButti K."/>
            <person name="Lagendijk E.L."/>
            <person name="Lapidus A."/>
            <person name="Levasseur A."/>
            <person name="Lindquist E."/>
            <person name="Lipzen A."/>
            <person name="Logrieco A.F."/>
            <person name="MacCabe A."/>
            <person name="Maekelae M.R."/>
            <person name="Malavazi I."/>
            <person name="Melin P."/>
            <person name="Meyer V."/>
            <person name="Mielnichuk N."/>
            <person name="Miskei M."/>
            <person name="Molnar A.P."/>
            <person name="Mule G."/>
            <person name="Ngan C.Y."/>
            <person name="Orejas M."/>
            <person name="Orosz E."/>
            <person name="Ouedraogo J.P."/>
            <person name="Overkamp K.M."/>
            <person name="Park H.-S."/>
            <person name="Perrone G."/>
            <person name="Piumi F."/>
            <person name="Punt P.J."/>
            <person name="Ram A.F."/>
            <person name="Ramon A."/>
            <person name="Rauscher S."/>
            <person name="Record E."/>
            <person name="Riano-Pachon D.M."/>
            <person name="Robert V."/>
            <person name="Roehrig J."/>
            <person name="Ruller R."/>
            <person name="Salamov A."/>
            <person name="Salih N.S."/>
            <person name="Samson R.A."/>
            <person name="Sandor E."/>
            <person name="Sanguinetti M."/>
            <person name="Schuetze T."/>
            <person name="Sepcic K."/>
            <person name="Shelest E."/>
            <person name="Sherlock G."/>
            <person name="Sophianopoulou V."/>
            <person name="Squina F.M."/>
            <person name="Sun H."/>
            <person name="Susca A."/>
            <person name="Todd R.B."/>
            <person name="Tsang A."/>
            <person name="Unkles S.E."/>
            <person name="van de Wiele N."/>
            <person name="van Rossen-Uffink D."/>
            <person name="Oliveira J.V."/>
            <person name="Vesth T.C."/>
            <person name="Visser J."/>
            <person name="Yu J.-H."/>
            <person name="Zhou M."/>
            <person name="Andersen M.R."/>
            <person name="Archer D.B."/>
            <person name="Baker S.E."/>
            <person name="Benoit I."/>
            <person name="Brakhage A.A."/>
            <person name="Braus G.H."/>
            <person name="Fischer R."/>
            <person name="Frisvad J.C."/>
            <person name="Goldman G.H."/>
            <person name="Houbraken J."/>
            <person name="Oakley B."/>
            <person name="Pocsi I."/>
            <person name="Scazzocchio C."/>
            <person name="Seiboth B."/>
            <person name="vanKuyk P.A."/>
            <person name="Wortman J."/>
            <person name="Dyer P.S."/>
            <person name="Grigoriev I.V."/>
        </authorList>
    </citation>
    <scope>NUCLEOTIDE SEQUENCE [LARGE SCALE GENOMIC DNA]</scope>
    <source>
        <strain evidence="3">DTO 134E9</strain>
    </source>
</reference>
<dbReference type="GeneID" id="63748800"/>
<feature type="region of interest" description="Disordered" evidence="1">
    <location>
        <begin position="19"/>
        <end position="57"/>
    </location>
</feature>
<dbReference type="EMBL" id="KV878211">
    <property type="protein sequence ID" value="OJJ37752.1"/>
    <property type="molecule type" value="Genomic_DNA"/>
</dbReference>
<evidence type="ECO:0000313" key="2">
    <source>
        <dbReference type="EMBL" id="OJJ37752.1"/>
    </source>
</evidence>
<dbReference type="AlphaFoldDB" id="A0A1L9RS59"/>
<organism evidence="2 3">
    <name type="scientific">Aspergillus wentii DTO 134E9</name>
    <dbReference type="NCBI Taxonomy" id="1073089"/>
    <lineage>
        <taxon>Eukaryota</taxon>
        <taxon>Fungi</taxon>
        <taxon>Dikarya</taxon>
        <taxon>Ascomycota</taxon>
        <taxon>Pezizomycotina</taxon>
        <taxon>Eurotiomycetes</taxon>
        <taxon>Eurotiomycetidae</taxon>
        <taxon>Eurotiales</taxon>
        <taxon>Aspergillaceae</taxon>
        <taxon>Aspergillus</taxon>
        <taxon>Aspergillus subgen. Cremei</taxon>
    </lineage>
</organism>
<accession>A0A1L9RS59</accession>
<dbReference type="VEuPathDB" id="FungiDB:ASPWEDRAFT_27109"/>
<feature type="compositionally biased region" description="Polar residues" evidence="1">
    <location>
        <begin position="23"/>
        <end position="57"/>
    </location>
</feature>
<protein>
    <submittedName>
        <fullName evidence="2">Uncharacterized protein</fullName>
    </submittedName>
</protein>
<dbReference type="OrthoDB" id="5371510at2759"/>